<accession>V7DCP7</accession>
<evidence type="ECO:0000313" key="3">
    <source>
        <dbReference type="EMBL" id="ESW39245.1"/>
    </source>
</evidence>
<feature type="domain" description="DUF4142" evidence="2">
    <location>
        <begin position="27"/>
        <end position="159"/>
    </location>
</feature>
<comment type="caution">
    <text evidence="3">The sequence shown here is derived from an EMBL/GenBank/DDBJ whole genome shotgun (WGS) entry which is preliminary data.</text>
</comment>
<feature type="signal peptide" evidence="1">
    <location>
        <begin position="1"/>
        <end position="24"/>
    </location>
</feature>
<proteinExistence type="predicted"/>
<dbReference type="EMBL" id="AXUP01000165">
    <property type="protein sequence ID" value="ESW39245.1"/>
    <property type="molecule type" value="Genomic_DNA"/>
</dbReference>
<dbReference type="PANTHER" id="PTHR38593">
    <property type="entry name" value="BLR2558 PROTEIN"/>
    <property type="match status" value="1"/>
</dbReference>
<gene>
    <name evidence="3" type="ORF">O164_13180</name>
</gene>
<reference evidence="3 4" key="1">
    <citation type="submission" date="2013-10" db="EMBL/GenBank/DDBJ databases">
        <title>Whole Genome Shotgun Sequence of Pseudomonas taiwanensis SJ9.</title>
        <authorList>
            <person name="Hong S.-J."/>
            <person name="Shin J.-H."/>
        </authorList>
    </citation>
    <scope>NUCLEOTIDE SEQUENCE [LARGE SCALE GENOMIC DNA]</scope>
    <source>
        <strain evidence="3 4">SJ9</strain>
    </source>
</reference>
<dbReference type="InterPro" id="IPR012347">
    <property type="entry name" value="Ferritin-like"/>
</dbReference>
<feature type="chain" id="PRO_5004757159" evidence="1">
    <location>
        <begin position="25"/>
        <end position="171"/>
    </location>
</feature>
<evidence type="ECO:0000313" key="4">
    <source>
        <dbReference type="Proteomes" id="UP000018511"/>
    </source>
</evidence>
<name>V7DCP7_9PSED</name>
<dbReference type="AlphaFoldDB" id="V7DCP7"/>
<dbReference type="InterPro" id="IPR025419">
    <property type="entry name" value="DUF4142"/>
</dbReference>
<organism evidence="3 4">
    <name type="scientific">Pseudomonas taiwanensis SJ9</name>
    <dbReference type="NCBI Taxonomy" id="1388762"/>
    <lineage>
        <taxon>Bacteria</taxon>
        <taxon>Pseudomonadati</taxon>
        <taxon>Pseudomonadota</taxon>
        <taxon>Gammaproteobacteria</taxon>
        <taxon>Pseudomonadales</taxon>
        <taxon>Pseudomonadaceae</taxon>
        <taxon>Pseudomonas</taxon>
    </lineage>
</organism>
<dbReference type="Gene3D" id="1.20.1260.10">
    <property type="match status" value="1"/>
</dbReference>
<sequence length="171" mass="18907">MSSLFIKRVGFSMVLGLASVQAMAASSDDFVEAATEAGIAEVVTGKLALEKTQNAEIKTFAQQMVSDHTKANQKLGDIARKLDISVPDEAAITDKVKKMILEWREESFDKSYVNNQVDAHEKAVELFKKEAASSDKAELKAFASETLPKLEQHLEHAKRFRPNTASEARHE</sequence>
<evidence type="ECO:0000256" key="1">
    <source>
        <dbReference type="SAM" id="SignalP"/>
    </source>
</evidence>
<keyword evidence="1" id="KW-0732">Signal</keyword>
<protein>
    <submittedName>
        <fullName evidence="3">Membrane protein</fullName>
    </submittedName>
</protein>
<dbReference type="Proteomes" id="UP000018511">
    <property type="component" value="Unassembled WGS sequence"/>
</dbReference>
<dbReference type="PANTHER" id="PTHR38593:SF1">
    <property type="entry name" value="BLR2558 PROTEIN"/>
    <property type="match status" value="1"/>
</dbReference>
<dbReference type="PATRIC" id="fig|1388762.3.peg.2637"/>
<dbReference type="Pfam" id="PF13628">
    <property type="entry name" value="DUF4142"/>
    <property type="match status" value="1"/>
</dbReference>
<evidence type="ECO:0000259" key="2">
    <source>
        <dbReference type="Pfam" id="PF13628"/>
    </source>
</evidence>